<dbReference type="Gene3D" id="1.10.3210.10">
    <property type="entry name" value="Hypothetical protein af1432"/>
    <property type="match status" value="1"/>
</dbReference>
<dbReference type="PANTHER" id="PTHR21174:SF0">
    <property type="entry name" value="HD PHOSPHOHYDROLASE FAMILY PROTEIN-RELATED"/>
    <property type="match status" value="1"/>
</dbReference>
<accession>A0A495A4F1</accession>
<proteinExistence type="predicted"/>
<dbReference type="PANTHER" id="PTHR21174">
    <property type="match status" value="1"/>
</dbReference>
<reference evidence="2 3" key="1">
    <citation type="submission" date="2018-10" db="EMBL/GenBank/DDBJ databases">
        <title>Kocuria tytouropygialis sp. nov., isolated from the uropygial gland of an American barn owl (Tyto furcata).</title>
        <authorList>
            <person name="Braun M.S."/>
            <person name="Wang E."/>
            <person name="Zimmermann S."/>
            <person name="Wagner H."/>
            <person name="Wink M."/>
        </authorList>
    </citation>
    <scope>NUCLEOTIDE SEQUENCE [LARGE SCALE GENOMIC DNA]</scope>
    <source>
        <strain evidence="2 3">442</strain>
    </source>
</reference>
<evidence type="ECO:0000259" key="1">
    <source>
        <dbReference type="Pfam" id="PF13223"/>
    </source>
</evidence>
<keyword evidence="3" id="KW-1185">Reference proteome</keyword>
<gene>
    <name evidence="2" type="ORF">C1C97_009475</name>
</gene>
<sequence>MTVYIDPPRWPAHGTVFSHIVSDASIAELHDFARALGVSERAFDRDHYDVPAHRHAAAVALGAVPVDGKQLARLLIRSGLRIPARRRPAKLAAALTARWRRHFPRHPDMAGELLQRWSEPHRAYHGPAHLLDVLEAVDLLTAADEHPELVLAAWFHDAVHEGTAGQDERDSAALARRLLSTEGWPEGVGDRVADLVLVTEHHSPDPGDREACLLVDADLSVLGAGTEDYDRYRAAVRREYADVPEEQFTAARAEVLRALREKPQLFHEPRAVALWEERARRNLDRELGILTRA</sequence>
<dbReference type="AlphaFoldDB" id="A0A495A4F1"/>
<evidence type="ECO:0000313" key="2">
    <source>
        <dbReference type="EMBL" id="RKQ34069.1"/>
    </source>
</evidence>
<protein>
    <submittedName>
        <fullName evidence="2">DUF4031 domain-containing protein</fullName>
    </submittedName>
</protein>
<dbReference type="InterPro" id="IPR025109">
    <property type="entry name" value="DUF4031"/>
</dbReference>
<evidence type="ECO:0000313" key="3">
    <source>
        <dbReference type="Proteomes" id="UP000249516"/>
    </source>
</evidence>
<dbReference type="OrthoDB" id="9808993at2"/>
<organism evidence="2 3">
    <name type="scientific">Kocuria tytonis</name>
    <dbReference type="NCBI Taxonomy" id="2054280"/>
    <lineage>
        <taxon>Bacteria</taxon>
        <taxon>Bacillati</taxon>
        <taxon>Actinomycetota</taxon>
        <taxon>Actinomycetes</taxon>
        <taxon>Micrococcales</taxon>
        <taxon>Micrococcaceae</taxon>
        <taxon>Kocuria</taxon>
    </lineage>
</organism>
<dbReference type="RefSeq" id="WP_121031520.1">
    <property type="nucleotide sequence ID" value="NZ_PNJG02000003.1"/>
</dbReference>
<dbReference type="InterPro" id="IPR009218">
    <property type="entry name" value="HD_phosphohydro"/>
</dbReference>
<name>A0A495A4F1_9MICC</name>
<comment type="caution">
    <text evidence="2">The sequence shown here is derived from an EMBL/GenBank/DDBJ whole genome shotgun (WGS) entry which is preliminary data.</text>
</comment>
<feature type="domain" description="DUF4031" evidence="1">
    <location>
        <begin position="3"/>
        <end position="77"/>
    </location>
</feature>
<dbReference type="Pfam" id="PF13223">
    <property type="entry name" value="DUF4031"/>
    <property type="match status" value="1"/>
</dbReference>
<dbReference type="SUPFAM" id="SSF109604">
    <property type="entry name" value="HD-domain/PDEase-like"/>
    <property type="match status" value="1"/>
</dbReference>
<dbReference type="EMBL" id="PNJG02000003">
    <property type="protein sequence ID" value="RKQ34069.1"/>
    <property type="molecule type" value="Genomic_DNA"/>
</dbReference>
<dbReference type="Proteomes" id="UP000249516">
    <property type="component" value="Unassembled WGS sequence"/>
</dbReference>